<dbReference type="RefSeq" id="WP_057752992.1">
    <property type="nucleotide sequence ID" value="NZ_LJYG01000102.1"/>
</dbReference>
<evidence type="ECO:0000256" key="1">
    <source>
        <dbReference type="ARBA" id="ARBA00001974"/>
    </source>
</evidence>
<dbReference type="SUPFAM" id="SSF51905">
    <property type="entry name" value="FAD/NAD(P)-binding domain"/>
    <property type="match status" value="1"/>
</dbReference>
<proteinExistence type="inferred from homology"/>
<organism evidence="6 7">
    <name type="scientific">Bradyrhizobium manausense</name>
    <dbReference type="NCBI Taxonomy" id="989370"/>
    <lineage>
        <taxon>Bacteria</taxon>
        <taxon>Pseudomonadati</taxon>
        <taxon>Pseudomonadota</taxon>
        <taxon>Alphaproteobacteria</taxon>
        <taxon>Hyphomicrobiales</taxon>
        <taxon>Nitrobacteraceae</taxon>
        <taxon>Bradyrhizobium</taxon>
    </lineage>
</organism>
<comment type="similarity">
    <text evidence="2">Belongs to the DadA oxidoreductase family.</text>
</comment>
<evidence type="ECO:0000259" key="5">
    <source>
        <dbReference type="Pfam" id="PF01266"/>
    </source>
</evidence>
<evidence type="ECO:0000256" key="2">
    <source>
        <dbReference type="ARBA" id="ARBA00009410"/>
    </source>
</evidence>
<evidence type="ECO:0000313" key="6">
    <source>
        <dbReference type="EMBL" id="KRQ06138.1"/>
    </source>
</evidence>
<evidence type="ECO:0000256" key="3">
    <source>
        <dbReference type="ARBA" id="ARBA00022630"/>
    </source>
</evidence>
<dbReference type="PANTHER" id="PTHR13847:SF286">
    <property type="entry name" value="D-AMINO ACID DEHYDROGENASE"/>
    <property type="match status" value="1"/>
</dbReference>
<protein>
    <submittedName>
        <fullName evidence="6">FAD-dependent oxidoreductase</fullName>
    </submittedName>
</protein>
<name>A0A0R3D8H5_9BRAD</name>
<feature type="domain" description="FAD dependent oxidoreductase" evidence="5">
    <location>
        <begin position="9"/>
        <end position="374"/>
    </location>
</feature>
<comment type="caution">
    <text evidence="6">The sequence shown here is derived from an EMBL/GenBank/DDBJ whole genome shotgun (WGS) entry which is preliminary data.</text>
</comment>
<sequence length="383" mass="41448">MSVSGDEFDLAVIGGGICGLAHALAGVRRGLRVVVIERDARANGASIRNFGFVTVTGQQRGQCWQRAMRSRQVWAEVAAAAGIRIEHAGLAVAVRRPEAAAVLEAFRATEMGEGCELLSPLEAGRRFPMLRTDDLQAVLASPHDLRVESRIAVPALAKWLAEVHGVTFLYQTLAREVAPPDIDTTRGPVRARLCVVCPGDDFLSLYPERISAYGLVRCKLHMLRVASASTTPRFNAAVMSDLGLVRYLGYAELPEAAALKQRLESEQGEHLANGVHLIAVQSEDGSLVVGDSHHYDATPDPFGPEAVDELIMDEFRQVLAWPTPVIRERWIGTYASASDRLMLIDRPSQTVRLVMITSGTGASTSFAIAEEVIDELTSGSRAA</sequence>
<reference evidence="6 7" key="1">
    <citation type="submission" date="2015-09" db="EMBL/GenBank/DDBJ databases">
        <title>Draft Genome Sequence of Bradyrhizobium manausense Strain BR 3351T, a Novel Symbiotic Nitrogen-Fixing Alphaproteobacterium Isolated from Brazilian Amazon Rain Forest.</title>
        <authorList>
            <person name="De Araujo J.L."/>
            <person name="Zilli J.E."/>
        </authorList>
    </citation>
    <scope>NUCLEOTIDE SEQUENCE [LARGE SCALE GENOMIC DNA]</scope>
    <source>
        <strain evidence="6 7">BR3351</strain>
    </source>
</reference>
<dbReference type="OrthoDB" id="9799943at2"/>
<dbReference type="Gene3D" id="3.30.9.10">
    <property type="entry name" value="D-Amino Acid Oxidase, subunit A, domain 2"/>
    <property type="match status" value="1"/>
</dbReference>
<dbReference type="Gene3D" id="3.50.50.60">
    <property type="entry name" value="FAD/NAD(P)-binding domain"/>
    <property type="match status" value="1"/>
</dbReference>
<dbReference type="InterPro" id="IPR017741">
    <property type="entry name" value="FAD-dependent_OxRdtase_HpnW"/>
</dbReference>
<comment type="cofactor">
    <cofactor evidence="1">
        <name>FAD</name>
        <dbReference type="ChEBI" id="CHEBI:57692"/>
    </cofactor>
</comment>
<keyword evidence="4" id="KW-0560">Oxidoreductase</keyword>
<dbReference type="InterPro" id="IPR006076">
    <property type="entry name" value="FAD-dep_OxRdtase"/>
</dbReference>
<dbReference type="GO" id="GO:0005737">
    <property type="term" value="C:cytoplasm"/>
    <property type="evidence" value="ECO:0007669"/>
    <property type="project" value="TreeGrafter"/>
</dbReference>
<dbReference type="NCBIfam" id="TIGR03364">
    <property type="entry name" value="HpnW_proposed"/>
    <property type="match status" value="1"/>
</dbReference>
<dbReference type="Proteomes" id="UP000051936">
    <property type="component" value="Unassembled WGS sequence"/>
</dbReference>
<dbReference type="AlphaFoldDB" id="A0A0R3D8H5"/>
<evidence type="ECO:0000256" key="4">
    <source>
        <dbReference type="ARBA" id="ARBA00023002"/>
    </source>
</evidence>
<dbReference type="InterPro" id="IPR036188">
    <property type="entry name" value="FAD/NAD-bd_sf"/>
</dbReference>
<dbReference type="STRING" id="989370.AOQ71_26375"/>
<dbReference type="Pfam" id="PF01266">
    <property type="entry name" value="DAO"/>
    <property type="match status" value="1"/>
</dbReference>
<keyword evidence="3" id="KW-0285">Flavoprotein</keyword>
<keyword evidence="7" id="KW-1185">Reference proteome</keyword>
<dbReference type="PANTHER" id="PTHR13847">
    <property type="entry name" value="SARCOSINE DEHYDROGENASE-RELATED"/>
    <property type="match status" value="1"/>
</dbReference>
<evidence type="ECO:0000313" key="7">
    <source>
        <dbReference type="Proteomes" id="UP000051936"/>
    </source>
</evidence>
<gene>
    <name evidence="6" type="ORF">AOQ71_26375</name>
</gene>
<dbReference type="EMBL" id="LJYG01000102">
    <property type="protein sequence ID" value="KRQ06138.1"/>
    <property type="molecule type" value="Genomic_DNA"/>
</dbReference>
<accession>A0A0R3D8H5</accession>
<dbReference type="GO" id="GO:0016491">
    <property type="term" value="F:oxidoreductase activity"/>
    <property type="evidence" value="ECO:0007669"/>
    <property type="project" value="UniProtKB-KW"/>
</dbReference>